<dbReference type="AlphaFoldDB" id="A0A165Z3E2"/>
<dbReference type="EMBL" id="KV417685">
    <property type="protein sequence ID" value="KZP10187.1"/>
    <property type="molecule type" value="Genomic_DNA"/>
</dbReference>
<gene>
    <name evidence="2" type="ORF">FIBSPDRAFT_963366</name>
</gene>
<sequence>MEIDRLRNKRPISRIVLNPGGKETLSKSPISDVLIAAFPSGTAICSMVCIPGSGKSSLIHARAREPMFDIYILPAIIANLRRHAQRPHLPHPRALHRTPGGHKNKNKDKDEDGTGPMAVPNSSLGRRSRDANLSDVTMLTLSGLPSLPPRGVSSSQPRITSIASIPR</sequence>
<evidence type="ECO:0000256" key="1">
    <source>
        <dbReference type="SAM" id="MobiDB-lite"/>
    </source>
</evidence>
<keyword evidence="3" id="KW-1185">Reference proteome</keyword>
<dbReference type="Proteomes" id="UP000076532">
    <property type="component" value="Unassembled WGS sequence"/>
</dbReference>
<feature type="region of interest" description="Disordered" evidence="1">
    <location>
        <begin position="90"/>
        <end position="167"/>
    </location>
</feature>
<name>A0A165Z3E2_9AGAM</name>
<dbReference type="STRING" id="436010.A0A165Z3E2"/>
<reference evidence="2 3" key="1">
    <citation type="journal article" date="2016" name="Mol. Biol. Evol.">
        <title>Comparative Genomics of Early-Diverging Mushroom-Forming Fungi Provides Insights into the Origins of Lignocellulose Decay Capabilities.</title>
        <authorList>
            <person name="Nagy L.G."/>
            <person name="Riley R."/>
            <person name="Tritt A."/>
            <person name="Adam C."/>
            <person name="Daum C."/>
            <person name="Floudas D."/>
            <person name="Sun H."/>
            <person name="Yadav J.S."/>
            <person name="Pangilinan J."/>
            <person name="Larsson K.H."/>
            <person name="Matsuura K."/>
            <person name="Barry K."/>
            <person name="Labutti K."/>
            <person name="Kuo R."/>
            <person name="Ohm R.A."/>
            <person name="Bhattacharya S.S."/>
            <person name="Shirouzu T."/>
            <person name="Yoshinaga Y."/>
            <person name="Martin F.M."/>
            <person name="Grigoriev I.V."/>
            <person name="Hibbett D.S."/>
        </authorList>
    </citation>
    <scope>NUCLEOTIDE SEQUENCE [LARGE SCALE GENOMIC DNA]</scope>
    <source>
        <strain evidence="2 3">CBS 109695</strain>
    </source>
</reference>
<feature type="compositionally biased region" description="Basic residues" evidence="1">
    <location>
        <begin position="90"/>
        <end position="106"/>
    </location>
</feature>
<organism evidence="2 3">
    <name type="scientific">Athelia psychrophila</name>
    <dbReference type="NCBI Taxonomy" id="1759441"/>
    <lineage>
        <taxon>Eukaryota</taxon>
        <taxon>Fungi</taxon>
        <taxon>Dikarya</taxon>
        <taxon>Basidiomycota</taxon>
        <taxon>Agaricomycotina</taxon>
        <taxon>Agaricomycetes</taxon>
        <taxon>Agaricomycetidae</taxon>
        <taxon>Atheliales</taxon>
        <taxon>Atheliaceae</taxon>
        <taxon>Athelia</taxon>
    </lineage>
</organism>
<protein>
    <submittedName>
        <fullName evidence="2">Uncharacterized protein</fullName>
    </submittedName>
</protein>
<dbReference type="OrthoDB" id="10251412at2759"/>
<accession>A0A165Z3E2</accession>
<feature type="compositionally biased region" description="Polar residues" evidence="1">
    <location>
        <begin position="152"/>
        <end position="167"/>
    </location>
</feature>
<evidence type="ECO:0000313" key="3">
    <source>
        <dbReference type="Proteomes" id="UP000076532"/>
    </source>
</evidence>
<proteinExistence type="predicted"/>
<evidence type="ECO:0000313" key="2">
    <source>
        <dbReference type="EMBL" id="KZP10187.1"/>
    </source>
</evidence>